<evidence type="ECO:0000313" key="14">
    <source>
        <dbReference type="Proteomes" id="UP000011087"/>
    </source>
</evidence>
<reference evidence="12 14" key="1">
    <citation type="journal article" date="2012" name="Nature">
        <title>Algal genomes reveal evolutionary mosaicism and the fate of nucleomorphs.</title>
        <authorList>
            <consortium name="DOE Joint Genome Institute"/>
            <person name="Curtis B.A."/>
            <person name="Tanifuji G."/>
            <person name="Burki F."/>
            <person name="Gruber A."/>
            <person name="Irimia M."/>
            <person name="Maruyama S."/>
            <person name="Arias M.C."/>
            <person name="Ball S.G."/>
            <person name="Gile G.H."/>
            <person name="Hirakawa Y."/>
            <person name="Hopkins J.F."/>
            <person name="Kuo A."/>
            <person name="Rensing S.A."/>
            <person name="Schmutz J."/>
            <person name="Symeonidi A."/>
            <person name="Elias M."/>
            <person name="Eveleigh R.J."/>
            <person name="Herman E.K."/>
            <person name="Klute M.J."/>
            <person name="Nakayama T."/>
            <person name="Obornik M."/>
            <person name="Reyes-Prieto A."/>
            <person name="Armbrust E.V."/>
            <person name="Aves S.J."/>
            <person name="Beiko R.G."/>
            <person name="Coutinho P."/>
            <person name="Dacks J.B."/>
            <person name="Durnford D.G."/>
            <person name="Fast N.M."/>
            <person name="Green B.R."/>
            <person name="Grisdale C.J."/>
            <person name="Hempel F."/>
            <person name="Henrissat B."/>
            <person name="Hoppner M.P."/>
            <person name="Ishida K."/>
            <person name="Kim E."/>
            <person name="Koreny L."/>
            <person name="Kroth P.G."/>
            <person name="Liu Y."/>
            <person name="Malik S.B."/>
            <person name="Maier U.G."/>
            <person name="McRose D."/>
            <person name="Mock T."/>
            <person name="Neilson J.A."/>
            <person name="Onodera N.T."/>
            <person name="Poole A.M."/>
            <person name="Pritham E.J."/>
            <person name="Richards T.A."/>
            <person name="Rocap G."/>
            <person name="Roy S.W."/>
            <person name="Sarai C."/>
            <person name="Schaack S."/>
            <person name="Shirato S."/>
            <person name="Slamovits C.H."/>
            <person name="Spencer D.F."/>
            <person name="Suzuki S."/>
            <person name="Worden A.Z."/>
            <person name="Zauner S."/>
            <person name="Barry K."/>
            <person name="Bell C."/>
            <person name="Bharti A.K."/>
            <person name="Crow J.A."/>
            <person name="Grimwood J."/>
            <person name="Kramer R."/>
            <person name="Lindquist E."/>
            <person name="Lucas S."/>
            <person name="Salamov A."/>
            <person name="McFadden G.I."/>
            <person name="Lane C.E."/>
            <person name="Keeling P.J."/>
            <person name="Gray M.W."/>
            <person name="Grigoriev I.V."/>
            <person name="Archibald J.M."/>
        </authorList>
    </citation>
    <scope>NUCLEOTIDE SEQUENCE</scope>
    <source>
        <strain evidence="12 14">CCMP2712</strain>
    </source>
</reference>
<dbReference type="PANTHER" id="PTHR21230">
    <property type="entry name" value="VESICLE TRANSPORT V-SNARE PROTEIN VTI1-RELATED"/>
    <property type="match status" value="1"/>
</dbReference>
<reference evidence="14" key="2">
    <citation type="submission" date="2012-11" db="EMBL/GenBank/DDBJ databases">
        <authorList>
            <person name="Kuo A."/>
            <person name="Curtis B.A."/>
            <person name="Tanifuji G."/>
            <person name="Burki F."/>
            <person name="Gruber A."/>
            <person name="Irimia M."/>
            <person name="Maruyama S."/>
            <person name="Arias M.C."/>
            <person name="Ball S.G."/>
            <person name="Gile G.H."/>
            <person name="Hirakawa Y."/>
            <person name="Hopkins J.F."/>
            <person name="Rensing S.A."/>
            <person name="Schmutz J."/>
            <person name="Symeonidi A."/>
            <person name="Elias M."/>
            <person name="Eveleigh R.J."/>
            <person name="Herman E.K."/>
            <person name="Klute M.J."/>
            <person name="Nakayama T."/>
            <person name="Obornik M."/>
            <person name="Reyes-Prieto A."/>
            <person name="Armbrust E.V."/>
            <person name="Aves S.J."/>
            <person name="Beiko R.G."/>
            <person name="Coutinho P."/>
            <person name="Dacks J.B."/>
            <person name="Durnford D.G."/>
            <person name="Fast N.M."/>
            <person name="Green B.R."/>
            <person name="Grisdale C."/>
            <person name="Hempe F."/>
            <person name="Henrissat B."/>
            <person name="Hoppner M.P."/>
            <person name="Ishida K.-I."/>
            <person name="Kim E."/>
            <person name="Koreny L."/>
            <person name="Kroth P.G."/>
            <person name="Liu Y."/>
            <person name="Malik S.-B."/>
            <person name="Maier U.G."/>
            <person name="McRose D."/>
            <person name="Mock T."/>
            <person name="Neilson J.A."/>
            <person name="Onodera N.T."/>
            <person name="Poole A.M."/>
            <person name="Pritham E.J."/>
            <person name="Richards T.A."/>
            <person name="Rocap G."/>
            <person name="Roy S.W."/>
            <person name="Sarai C."/>
            <person name="Schaack S."/>
            <person name="Shirato S."/>
            <person name="Slamovits C.H."/>
            <person name="Spencer D.F."/>
            <person name="Suzuki S."/>
            <person name="Worden A.Z."/>
            <person name="Zauner S."/>
            <person name="Barry K."/>
            <person name="Bell C."/>
            <person name="Bharti A.K."/>
            <person name="Crow J.A."/>
            <person name="Grimwood J."/>
            <person name="Kramer R."/>
            <person name="Lindquist E."/>
            <person name="Lucas S."/>
            <person name="Salamov A."/>
            <person name="McFadden G.I."/>
            <person name="Lane C.E."/>
            <person name="Keeling P.J."/>
            <person name="Gray M.W."/>
            <person name="Grigoriev I.V."/>
            <person name="Archibald J.M."/>
        </authorList>
    </citation>
    <scope>NUCLEOTIDE SEQUENCE</scope>
    <source>
        <strain evidence="14">CCMP2712</strain>
    </source>
</reference>
<dbReference type="GO" id="GO:0031201">
    <property type="term" value="C:SNARE complex"/>
    <property type="evidence" value="ECO:0007669"/>
    <property type="project" value="TreeGrafter"/>
</dbReference>
<keyword evidence="14" id="KW-1185">Reference proteome</keyword>
<comment type="subcellular location">
    <subcellularLocation>
        <location evidence="1">Golgi apparatus membrane</location>
        <topology evidence="1">Single-pass type IV membrane protein</topology>
    </subcellularLocation>
</comment>
<dbReference type="GO" id="GO:0000139">
    <property type="term" value="C:Golgi membrane"/>
    <property type="evidence" value="ECO:0007669"/>
    <property type="project" value="UniProtKB-SubCell"/>
</dbReference>
<keyword evidence="8 9" id="KW-0472">Membrane</keyword>
<dbReference type="CDD" id="cd15863">
    <property type="entry name" value="SNARE_GS27"/>
    <property type="match status" value="1"/>
</dbReference>
<gene>
    <name evidence="12" type="primary">BOS1</name>
    <name evidence="12" type="ORF">GUITHDRAFT_161430</name>
</gene>
<dbReference type="PANTHER" id="PTHR21230:SF1">
    <property type="entry name" value="GOLGI SNAP RECEPTOR COMPLEX MEMBER 2"/>
    <property type="match status" value="1"/>
</dbReference>
<dbReference type="PIRSF" id="PIRSF028865">
    <property type="entry name" value="Membrin-2"/>
    <property type="match status" value="1"/>
</dbReference>
<evidence type="ECO:0000256" key="4">
    <source>
        <dbReference type="ARBA" id="ARBA00022927"/>
    </source>
</evidence>
<reference evidence="13" key="3">
    <citation type="submission" date="2016-03" db="UniProtKB">
        <authorList>
            <consortium name="EnsemblProtists"/>
        </authorList>
    </citation>
    <scope>IDENTIFICATION</scope>
</reference>
<evidence type="ECO:0000256" key="9">
    <source>
        <dbReference type="PIRNR" id="PIRNR028865"/>
    </source>
</evidence>
<keyword evidence="3 11" id="KW-0812">Transmembrane</keyword>
<dbReference type="GO" id="GO:0000149">
    <property type="term" value="F:SNARE binding"/>
    <property type="evidence" value="ECO:0007669"/>
    <property type="project" value="TreeGrafter"/>
</dbReference>
<dbReference type="STRING" id="905079.L1JU50"/>
<dbReference type="GO" id="GO:0005789">
    <property type="term" value="C:endoplasmic reticulum membrane"/>
    <property type="evidence" value="ECO:0007669"/>
    <property type="project" value="TreeGrafter"/>
</dbReference>
<dbReference type="GO" id="GO:0031902">
    <property type="term" value="C:late endosome membrane"/>
    <property type="evidence" value="ECO:0007669"/>
    <property type="project" value="TreeGrafter"/>
</dbReference>
<name>L1JU50_GUITC</name>
<dbReference type="GeneID" id="17308599"/>
<evidence type="ECO:0000256" key="7">
    <source>
        <dbReference type="ARBA" id="ARBA00023054"/>
    </source>
</evidence>
<evidence type="ECO:0000256" key="6">
    <source>
        <dbReference type="ARBA" id="ARBA00023034"/>
    </source>
</evidence>
<feature type="transmembrane region" description="Helical" evidence="11">
    <location>
        <begin position="191"/>
        <end position="212"/>
    </location>
</feature>
<organism evidence="12">
    <name type="scientific">Guillardia theta (strain CCMP2712)</name>
    <name type="common">Cryptophyte</name>
    <dbReference type="NCBI Taxonomy" id="905079"/>
    <lineage>
        <taxon>Eukaryota</taxon>
        <taxon>Cryptophyceae</taxon>
        <taxon>Pyrenomonadales</taxon>
        <taxon>Geminigeraceae</taxon>
        <taxon>Guillardia</taxon>
    </lineage>
</organism>
<dbReference type="OMA" id="LKYDSRH"/>
<keyword evidence="4 9" id="KW-0653">Protein transport</keyword>
<keyword evidence="2 9" id="KW-0813">Transport</keyword>
<proteinExistence type="predicted"/>
<dbReference type="KEGG" id="gtt:GUITHDRAFT_161430"/>
<dbReference type="GO" id="GO:0015031">
    <property type="term" value="P:protein transport"/>
    <property type="evidence" value="ECO:0007669"/>
    <property type="project" value="UniProtKB-KW"/>
</dbReference>
<dbReference type="eggNOG" id="KOG3251">
    <property type="taxonomic scope" value="Eukaryota"/>
</dbReference>
<protein>
    <submittedName>
        <fullName evidence="12">Golgi SNAP receptor complex member 2</fullName>
    </submittedName>
</protein>
<dbReference type="Pfam" id="PF12352">
    <property type="entry name" value="V-SNARE_C"/>
    <property type="match status" value="1"/>
</dbReference>
<keyword evidence="12" id="KW-0675">Receptor</keyword>
<dbReference type="Proteomes" id="UP000011087">
    <property type="component" value="Unassembled WGS sequence"/>
</dbReference>
<dbReference type="GO" id="GO:0012507">
    <property type="term" value="C:ER to Golgi transport vesicle membrane"/>
    <property type="evidence" value="ECO:0007669"/>
    <property type="project" value="TreeGrafter"/>
</dbReference>
<evidence type="ECO:0000313" key="13">
    <source>
        <dbReference type="EnsemblProtists" id="EKX51814"/>
    </source>
</evidence>
<dbReference type="OrthoDB" id="158360at2759"/>
<keyword evidence="5 11" id="KW-1133">Transmembrane helix</keyword>
<accession>L1JU50</accession>
<evidence type="ECO:0000256" key="8">
    <source>
        <dbReference type="ARBA" id="ARBA00023136"/>
    </source>
</evidence>
<dbReference type="AlphaFoldDB" id="L1JU50"/>
<feature type="coiled-coil region" evidence="10">
    <location>
        <begin position="38"/>
        <end position="94"/>
    </location>
</feature>
<evidence type="ECO:0000256" key="5">
    <source>
        <dbReference type="ARBA" id="ARBA00022989"/>
    </source>
</evidence>
<dbReference type="EnsemblProtists" id="EKX51814">
    <property type="protein sequence ID" value="EKX51814"/>
    <property type="gene ID" value="GUITHDRAFT_161430"/>
</dbReference>
<evidence type="ECO:0000256" key="1">
    <source>
        <dbReference type="ARBA" id="ARBA00004409"/>
    </source>
</evidence>
<evidence type="ECO:0000313" key="12">
    <source>
        <dbReference type="EMBL" id="EKX51814.1"/>
    </source>
</evidence>
<dbReference type="PaxDb" id="55529-EKX51814"/>
<evidence type="ECO:0000256" key="10">
    <source>
        <dbReference type="SAM" id="Coils"/>
    </source>
</evidence>
<dbReference type="HOGENOM" id="CLU_083740_1_1_1"/>
<dbReference type="InterPro" id="IPR038407">
    <property type="entry name" value="v-SNARE_N_sf"/>
</dbReference>
<dbReference type="Gene3D" id="1.20.5.110">
    <property type="match status" value="1"/>
</dbReference>
<dbReference type="SUPFAM" id="SSF58038">
    <property type="entry name" value="SNARE fusion complex"/>
    <property type="match status" value="1"/>
</dbReference>
<dbReference type="GO" id="GO:0006906">
    <property type="term" value="P:vesicle fusion"/>
    <property type="evidence" value="ECO:0007669"/>
    <property type="project" value="TreeGrafter"/>
</dbReference>
<dbReference type="InterPro" id="IPR027027">
    <property type="entry name" value="GOSR2/Membrin/Bos1"/>
</dbReference>
<dbReference type="RefSeq" id="XP_005838794.1">
    <property type="nucleotide sequence ID" value="XM_005838737.1"/>
</dbReference>
<sequence length="215" mass="24701">MSLTLDEQYKNSRKLSMTIESIMTKVSTSPPEQAKVLLEDAKNKLIDTKGLVNSMEQLVLGEPAAKKDLWKNKVGNLREEFESLSRLYERERKRLLGKEKQEEERAQLFKDIQGGQPSDQESLDVESRMALQRSHAAIDELEERGAKILSNLGIQREQLKNVHKKVLDVMNTLGVSNSLIRVIEKRQAMDIILLFAGMIGTVFILVMVWIYFRRK</sequence>
<dbReference type="GO" id="GO:0005484">
    <property type="term" value="F:SNAP receptor activity"/>
    <property type="evidence" value="ECO:0007669"/>
    <property type="project" value="InterPro"/>
</dbReference>
<keyword evidence="6" id="KW-0333">Golgi apparatus</keyword>
<evidence type="ECO:0000256" key="11">
    <source>
        <dbReference type="SAM" id="Phobius"/>
    </source>
</evidence>
<evidence type="ECO:0000256" key="3">
    <source>
        <dbReference type="ARBA" id="ARBA00022692"/>
    </source>
</evidence>
<evidence type="ECO:0000256" key="2">
    <source>
        <dbReference type="ARBA" id="ARBA00022448"/>
    </source>
</evidence>
<dbReference type="Gene3D" id="1.20.58.400">
    <property type="entry name" value="t-snare proteins"/>
    <property type="match status" value="1"/>
</dbReference>
<dbReference type="EMBL" id="JH992974">
    <property type="protein sequence ID" value="EKX51814.1"/>
    <property type="molecule type" value="Genomic_DNA"/>
</dbReference>
<keyword evidence="7 10" id="KW-0175">Coiled coil</keyword>